<feature type="compositionally biased region" description="Polar residues" evidence="2">
    <location>
        <begin position="71"/>
        <end position="81"/>
    </location>
</feature>
<organism evidence="4 5">
    <name type="scientific">Ranitomeya imitator</name>
    <name type="common">mimic poison frog</name>
    <dbReference type="NCBI Taxonomy" id="111125"/>
    <lineage>
        <taxon>Eukaryota</taxon>
        <taxon>Metazoa</taxon>
        <taxon>Chordata</taxon>
        <taxon>Craniata</taxon>
        <taxon>Vertebrata</taxon>
        <taxon>Euteleostomi</taxon>
        <taxon>Amphibia</taxon>
        <taxon>Batrachia</taxon>
        <taxon>Anura</taxon>
        <taxon>Neobatrachia</taxon>
        <taxon>Hyloidea</taxon>
        <taxon>Dendrobatidae</taxon>
        <taxon>Dendrobatinae</taxon>
        <taxon>Ranitomeya</taxon>
    </lineage>
</organism>
<dbReference type="Gene3D" id="3.40.50.12780">
    <property type="entry name" value="N-terminal domain of ligase-like"/>
    <property type="match status" value="1"/>
</dbReference>
<name>A0ABN9LL76_9NEOB</name>
<dbReference type="PANTHER" id="PTHR44394:SF1">
    <property type="entry name" value="BETA-ALANINE-ACTIVATING ENZYME"/>
    <property type="match status" value="1"/>
</dbReference>
<dbReference type="PANTHER" id="PTHR44394">
    <property type="entry name" value="BETA-ALANINE-ACTIVATING ENZYME"/>
    <property type="match status" value="1"/>
</dbReference>
<evidence type="ECO:0000259" key="3">
    <source>
        <dbReference type="Pfam" id="PF00501"/>
    </source>
</evidence>
<dbReference type="SUPFAM" id="SSF56801">
    <property type="entry name" value="Acetyl-CoA synthetase-like"/>
    <property type="match status" value="1"/>
</dbReference>
<keyword evidence="1" id="KW-0443">Lipid metabolism</keyword>
<keyword evidence="5" id="KW-1185">Reference proteome</keyword>
<dbReference type="EMBL" id="CAUEEQ010020267">
    <property type="protein sequence ID" value="CAJ0942650.1"/>
    <property type="molecule type" value="Genomic_DNA"/>
</dbReference>
<evidence type="ECO:0000256" key="1">
    <source>
        <dbReference type="ARBA" id="ARBA00023098"/>
    </source>
</evidence>
<dbReference type="InterPro" id="IPR042099">
    <property type="entry name" value="ANL_N_sf"/>
</dbReference>
<dbReference type="InterPro" id="IPR020845">
    <property type="entry name" value="AMP-binding_CS"/>
</dbReference>
<comment type="caution">
    <text evidence="4">The sequence shown here is derived from an EMBL/GenBank/DDBJ whole genome shotgun (WGS) entry which is preliminary data.</text>
</comment>
<dbReference type="Proteomes" id="UP001176940">
    <property type="component" value="Unassembled WGS sequence"/>
</dbReference>
<dbReference type="Pfam" id="PF00501">
    <property type="entry name" value="AMP-binding"/>
    <property type="match status" value="1"/>
</dbReference>
<feature type="region of interest" description="Disordered" evidence="2">
    <location>
        <begin position="62"/>
        <end position="81"/>
    </location>
</feature>
<sequence length="313" mass="33946">KEAAAKKQIIAAGNAASVMSPPDGGAALAATAQSPVLLSLDGYFSAPSRLKTIYPPDMDYGMGHNDGQRAEATTTPAHSSETISNGAEVLAVADLPMADTLHDLVAQAAASYTDRRAVCFQPYDKTPVYVTYLDVLQRAEELTLFLKSHTSDLENQTIGLYCHQGIHLPSWILGILRVPAAYSPLDPGAPSSFTSSLIQRCKIRYILVEEDKVEVFKLSPGWIIKDSSAVRHLHVTLFEAVKSDRRVDTGARNEAEHVPGGGGCIERSQNEEYIDIRDRKCLAYVLHTSGTTGIPKIVSVPHCCIVPNILHLR</sequence>
<dbReference type="InterPro" id="IPR052091">
    <property type="entry name" value="Beta-ala_Activ/Resist"/>
</dbReference>
<gene>
    <name evidence="4" type="ORF">RIMI_LOCUS9675320</name>
</gene>
<evidence type="ECO:0000313" key="4">
    <source>
        <dbReference type="EMBL" id="CAJ0942650.1"/>
    </source>
</evidence>
<dbReference type="InterPro" id="IPR000873">
    <property type="entry name" value="AMP-dep_synth/lig_dom"/>
</dbReference>
<feature type="domain" description="AMP-dependent synthetase/ligase" evidence="3">
    <location>
        <begin position="107"/>
        <end position="306"/>
    </location>
</feature>
<reference evidence="4" key="1">
    <citation type="submission" date="2023-07" db="EMBL/GenBank/DDBJ databases">
        <authorList>
            <person name="Stuckert A."/>
        </authorList>
    </citation>
    <scope>NUCLEOTIDE SEQUENCE</scope>
</reference>
<protein>
    <recommendedName>
        <fullName evidence="3">AMP-dependent synthetase/ligase domain-containing protein</fullName>
    </recommendedName>
</protein>
<evidence type="ECO:0000256" key="2">
    <source>
        <dbReference type="SAM" id="MobiDB-lite"/>
    </source>
</evidence>
<feature type="non-terminal residue" evidence="4">
    <location>
        <position position="1"/>
    </location>
</feature>
<proteinExistence type="predicted"/>
<evidence type="ECO:0000313" key="5">
    <source>
        <dbReference type="Proteomes" id="UP001176940"/>
    </source>
</evidence>
<accession>A0ABN9LL76</accession>
<dbReference type="PROSITE" id="PS00455">
    <property type="entry name" value="AMP_BINDING"/>
    <property type="match status" value="1"/>
</dbReference>